<feature type="region of interest" description="Disordered" evidence="1">
    <location>
        <begin position="262"/>
        <end position="384"/>
    </location>
</feature>
<name>A0A917ZU47_9ACTN</name>
<dbReference type="RefSeq" id="WP_229698756.1">
    <property type="nucleotide sequence ID" value="NZ_BMMS01000025.1"/>
</dbReference>
<evidence type="ECO:0000259" key="2">
    <source>
        <dbReference type="Pfam" id="PF03364"/>
    </source>
</evidence>
<protein>
    <recommendedName>
        <fullName evidence="2">Coenzyme Q-binding protein COQ10 START domain-containing protein</fullName>
    </recommendedName>
</protein>
<sequence length="384" mass="42659">MADITKNPAVDRLKQEAASFAAAQAERLLVATGRKLGETTAKLNDVAEGNSPGLAKMALEGGRKLADGKGPVRSAVEVGAGNLKDKVTQAFKSLGGKRKGGGGGSKFVTIVEDIRVGVPVREAYNQWTQFQEFSTFAKGVQGVETSDDTSSNWRMKIFWSNRSWKANTTEQIPDERIAWTSEGAKGTSKGVVTFHPLGDNLTEVLLVIQYYPKGLFEKTGNIWRAQGRRARLDLKHFRRFVMMRGEATGGWRGEIRDGEVVRDHDEVVAEEEAREQEHEDREEYGGEEPEDYGEDDAYADDEAAEDEAADDGDVEDEHGPEDAEDAEDDGYDDEAEYDEAPEDEAAADEAEAAEEEIPEDEVEDEYDEYEEEPEHEREREHASR</sequence>
<evidence type="ECO:0000256" key="1">
    <source>
        <dbReference type="SAM" id="MobiDB-lite"/>
    </source>
</evidence>
<comment type="caution">
    <text evidence="3">The sequence shown here is derived from an EMBL/GenBank/DDBJ whole genome shotgun (WGS) entry which is preliminary data.</text>
</comment>
<dbReference type="AlphaFoldDB" id="A0A917ZU47"/>
<accession>A0A917ZU47</accession>
<dbReference type="PANTHER" id="PTHR33824">
    <property type="entry name" value="POLYKETIDE CYCLASE/DEHYDRASE AND LIPID TRANSPORT SUPERFAMILY PROTEIN"/>
    <property type="match status" value="1"/>
</dbReference>
<reference evidence="3" key="2">
    <citation type="submission" date="2020-09" db="EMBL/GenBank/DDBJ databases">
        <authorList>
            <person name="Sun Q."/>
            <person name="Zhou Y."/>
        </authorList>
    </citation>
    <scope>NUCLEOTIDE SEQUENCE</scope>
    <source>
        <strain evidence="3">CGMCC 4.7201</strain>
    </source>
</reference>
<evidence type="ECO:0000313" key="3">
    <source>
        <dbReference type="EMBL" id="GGO95327.1"/>
    </source>
</evidence>
<feature type="compositionally biased region" description="Basic and acidic residues" evidence="1">
    <location>
        <begin position="374"/>
        <end position="384"/>
    </location>
</feature>
<evidence type="ECO:0000313" key="4">
    <source>
        <dbReference type="Proteomes" id="UP000641932"/>
    </source>
</evidence>
<keyword evidence="4" id="KW-1185">Reference proteome</keyword>
<dbReference type="PANTHER" id="PTHR33824:SF7">
    <property type="entry name" value="POLYKETIDE CYCLASE_DEHYDRASE AND LIPID TRANSPORT SUPERFAMILY PROTEIN"/>
    <property type="match status" value="1"/>
</dbReference>
<dbReference type="InterPro" id="IPR047137">
    <property type="entry name" value="ORF3"/>
</dbReference>
<dbReference type="InterPro" id="IPR023393">
    <property type="entry name" value="START-like_dom_sf"/>
</dbReference>
<feature type="compositionally biased region" description="Acidic residues" evidence="1">
    <location>
        <begin position="285"/>
        <end position="373"/>
    </location>
</feature>
<organism evidence="3 4">
    <name type="scientific">Wenjunlia tyrosinilytica</name>
    <dbReference type="NCBI Taxonomy" id="1544741"/>
    <lineage>
        <taxon>Bacteria</taxon>
        <taxon>Bacillati</taxon>
        <taxon>Actinomycetota</taxon>
        <taxon>Actinomycetes</taxon>
        <taxon>Kitasatosporales</taxon>
        <taxon>Streptomycetaceae</taxon>
        <taxon>Wenjunlia</taxon>
    </lineage>
</organism>
<dbReference type="Proteomes" id="UP000641932">
    <property type="component" value="Unassembled WGS sequence"/>
</dbReference>
<dbReference type="Gene3D" id="3.30.530.20">
    <property type="match status" value="1"/>
</dbReference>
<feature type="domain" description="Coenzyme Q-binding protein COQ10 START" evidence="2">
    <location>
        <begin position="116"/>
        <end position="236"/>
    </location>
</feature>
<proteinExistence type="predicted"/>
<dbReference type="EMBL" id="BMMS01000025">
    <property type="protein sequence ID" value="GGO95327.1"/>
    <property type="molecule type" value="Genomic_DNA"/>
</dbReference>
<reference evidence="3" key="1">
    <citation type="journal article" date="2014" name="Int. J. Syst. Evol. Microbiol.">
        <title>Complete genome sequence of Corynebacterium casei LMG S-19264T (=DSM 44701T), isolated from a smear-ripened cheese.</title>
        <authorList>
            <consortium name="US DOE Joint Genome Institute (JGI-PGF)"/>
            <person name="Walter F."/>
            <person name="Albersmeier A."/>
            <person name="Kalinowski J."/>
            <person name="Ruckert C."/>
        </authorList>
    </citation>
    <scope>NUCLEOTIDE SEQUENCE</scope>
    <source>
        <strain evidence="3">CGMCC 4.7201</strain>
    </source>
</reference>
<dbReference type="InterPro" id="IPR005031">
    <property type="entry name" value="COQ10_START"/>
</dbReference>
<gene>
    <name evidence="3" type="ORF">GCM10012280_52260</name>
</gene>
<feature type="compositionally biased region" description="Basic and acidic residues" evidence="1">
    <location>
        <begin position="275"/>
        <end position="284"/>
    </location>
</feature>
<dbReference type="SUPFAM" id="SSF55961">
    <property type="entry name" value="Bet v1-like"/>
    <property type="match status" value="1"/>
</dbReference>
<dbReference type="Pfam" id="PF03364">
    <property type="entry name" value="Polyketide_cyc"/>
    <property type="match status" value="1"/>
</dbReference>
<dbReference type="CDD" id="cd07817">
    <property type="entry name" value="SRPBCC_8"/>
    <property type="match status" value="1"/>
</dbReference>